<dbReference type="PROSITE" id="PS00028">
    <property type="entry name" value="ZINC_FINGER_C2H2_1"/>
    <property type="match status" value="1"/>
</dbReference>
<reference evidence="3" key="2">
    <citation type="submission" date="2023-03" db="EMBL/GenBank/DDBJ databases">
        <authorList>
            <person name="Inwood S.N."/>
            <person name="Skelly J.G."/>
            <person name="Guhlin J."/>
            <person name="Harrop T.W.R."/>
            <person name="Goldson S.G."/>
            <person name="Dearden P.K."/>
        </authorList>
    </citation>
    <scope>NUCLEOTIDE SEQUENCE</scope>
    <source>
        <strain evidence="3">Irish</strain>
        <tissue evidence="3">Whole body</tissue>
    </source>
</reference>
<evidence type="ECO:0000256" key="1">
    <source>
        <dbReference type="SAM" id="MobiDB-lite"/>
    </source>
</evidence>
<dbReference type="EMBL" id="JAQQBS010000003">
    <property type="protein sequence ID" value="KAK0171265.1"/>
    <property type="molecule type" value="Genomic_DNA"/>
</dbReference>
<proteinExistence type="predicted"/>
<protein>
    <recommendedName>
        <fullName evidence="2">C2H2-type domain-containing protein</fullName>
    </recommendedName>
</protein>
<dbReference type="Proteomes" id="UP001168990">
    <property type="component" value="Unassembled WGS sequence"/>
</dbReference>
<comment type="caution">
    <text evidence="3">The sequence shown here is derived from an EMBL/GenBank/DDBJ whole genome shotgun (WGS) entry which is preliminary data.</text>
</comment>
<feature type="domain" description="C2H2-type" evidence="2">
    <location>
        <begin position="102"/>
        <end position="124"/>
    </location>
</feature>
<evidence type="ECO:0000313" key="4">
    <source>
        <dbReference type="Proteomes" id="UP001168990"/>
    </source>
</evidence>
<reference evidence="3" key="1">
    <citation type="journal article" date="2023" name="bioRxiv">
        <title>Scaffold-level genome assemblies of two parasitoid biocontrol wasps reveal the parthenogenesis mechanism and an associated novel virus.</title>
        <authorList>
            <person name="Inwood S."/>
            <person name="Skelly J."/>
            <person name="Guhlin J."/>
            <person name="Harrop T."/>
            <person name="Goldson S."/>
            <person name="Dearden P."/>
        </authorList>
    </citation>
    <scope>NUCLEOTIDE SEQUENCE</scope>
    <source>
        <strain evidence="3">Irish</strain>
        <tissue evidence="3">Whole body</tissue>
    </source>
</reference>
<accession>A0AA39KRL2</accession>
<dbReference type="AlphaFoldDB" id="A0AA39KRL2"/>
<sequence>MDSKLMEQLKQIDIVFEQVRLMQEKKDKETARRLRDVNYISNLRLKQEMATWSRISREESLEPKPEFQDDEFLIFNLDTVVGRYNYRKYKKMMKIKAFTWQCYICNSIVNNDITIDEHQKDSEHREKRVRLSEKVSEILTIKQREAAELDESINKDIDALINDAEENIDTSTEQKSTSRKRTFDDLQNDEINEKNEEISTTIADAFENECKKMK</sequence>
<gene>
    <name evidence="3" type="ORF">PV328_009014</name>
</gene>
<evidence type="ECO:0000313" key="3">
    <source>
        <dbReference type="EMBL" id="KAK0171265.1"/>
    </source>
</evidence>
<name>A0AA39KRL2_9HYME</name>
<organism evidence="3 4">
    <name type="scientific">Microctonus aethiopoides</name>
    <dbReference type="NCBI Taxonomy" id="144406"/>
    <lineage>
        <taxon>Eukaryota</taxon>
        <taxon>Metazoa</taxon>
        <taxon>Ecdysozoa</taxon>
        <taxon>Arthropoda</taxon>
        <taxon>Hexapoda</taxon>
        <taxon>Insecta</taxon>
        <taxon>Pterygota</taxon>
        <taxon>Neoptera</taxon>
        <taxon>Endopterygota</taxon>
        <taxon>Hymenoptera</taxon>
        <taxon>Apocrita</taxon>
        <taxon>Ichneumonoidea</taxon>
        <taxon>Braconidae</taxon>
        <taxon>Euphorinae</taxon>
        <taxon>Microctonus</taxon>
    </lineage>
</organism>
<keyword evidence="4" id="KW-1185">Reference proteome</keyword>
<evidence type="ECO:0000259" key="2">
    <source>
        <dbReference type="PROSITE" id="PS00028"/>
    </source>
</evidence>
<dbReference type="InterPro" id="IPR013087">
    <property type="entry name" value="Znf_C2H2_type"/>
</dbReference>
<feature type="region of interest" description="Disordered" evidence="1">
    <location>
        <begin position="165"/>
        <end position="186"/>
    </location>
</feature>